<keyword evidence="3 7" id="KW-0812">Transmembrane</keyword>
<organism evidence="9 10">
    <name type="scientific">Actinotalea fermentans</name>
    <dbReference type="NCBI Taxonomy" id="43671"/>
    <lineage>
        <taxon>Bacteria</taxon>
        <taxon>Bacillati</taxon>
        <taxon>Actinomycetota</taxon>
        <taxon>Actinomycetes</taxon>
        <taxon>Micrococcales</taxon>
        <taxon>Cellulomonadaceae</taxon>
        <taxon>Actinotalea</taxon>
    </lineage>
</organism>
<dbReference type="InterPro" id="IPR004869">
    <property type="entry name" value="MMPL_dom"/>
</dbReference>
<evidence type="ECO:0000256" key="2">
    <source>
        <dbReference type="ARBA" id="ARBA00022475"/>
    </source>
</evidence>
<feature type="transmembrane region" description="Helical" evidence="7">
    <location>
        <begin position="705"/>
        <end position="726"/>
    </location>
</feature>
<dbReference type="InterPro" id="IPR050545">
    <property type="entry name" value="Mycobact_MmpL"/>
</dbReference>
<feature type="transmembrane region" description="Helical" evidence="7">
    <location>
        <begin position="390"/>
        <end position="408"/>
    </location>
</feature>
<evidence type="ECO:0000256" key="6">
    <source>
        <dbReference type="SAM" id="Coils"/>
    </source>
</evidence>
<feature type="transmembrane region" description="Helical" evidence="7">
    <location>
        <begin position="526"/>
        <end position="545"/>
    </location>
</feature>
<keyword evidence="5 7" id="KW-0472">Membrane</keyword>
<feature type="transmembrane region" description="Helical" evidence="7">
    <location>
        <begin position="791"/>
        <end position="811"/>
    </location>
</feature>
<gene>
    <name evidence="9" type="ORF">AFE02nite_18090</name>
</gene>
<dbReference type="AlphaFoldDB" id="A0A511YXZ1"/>
<dbReference type="SUPFAM" id="SSF82866">
    <property type="entry name" value="Multidrug efflux transporter AcrB transmembrane domain"/>
    <property type="match status" value="2"/>
</dbReference>
<comment type="caution">
    <text evidence="9">The sequence shown here is derived from an EMBL/GenBank/DDBJ whole genome shotgun (WGS) entry which is preliminary data.</text>
</comment>
<evidence type="ECO:0000256" key="7">
    <source>
        <dbReference type="SAM" id="Phobius"/>
    </source>
</evidence>
<dbReference type="Gene3D" id="1.20.1640.10">
    <property type="entry name" value="Multidrug efflux transporter AcrB transmembrane domain"/>
    <property type="match status" value="2"/>
</dbReference>
<evidence type="ECO:0000313" key="9">
    <source>
        <dbReference type="EMBL" id="GEN80075.1"/>
    </source>
</evidence>
<feature type="transmembrane region" description="Helical" evidence="7">
    <location>
        <begin position="746"/>
        <end position="770"/>
    </location>
</feature>
<feature type="transmembrane region" description="Helical" evidence="7">
    <location>
        <begin position="674"/>
        <end position="698"/>
    </location>
</feature>
<evidence type="ECO:0000259" key="8">
    <source>
        <dbReference type="Pfam" id="PF03176"/>
    </source>
</evidence>
<keyword evidence="4 7" id="KW-1133">Transmembrane helix</keyword>
<keyword evidence="2" id="KW-1003">Cell membrane</keyword>
<keyword evidence="6" id="KW-0175">Coiled coil</keyword>
<feature type="domain" description="Membrane transport protein MMPL" evidence="8">
    <location>
        <begin position="249"/>
        <end position="527"/>
    </location>
</feature>
<evidence type="ECO:0000256" key="1">
    <source>
        <dbReference type="ARBA" id="ARBA00004651"/>
    </source>
</evidence>
<feature type="transmembrane region" description="Helical" evidence="7">
    <location>
        <begin position="458"/>
        <end position="488"/>
    </location>
</feature>
<dbReference type="PANTHER" id="PTHR33406">
    <property type="entry name" value="MEMBRANE PROTEIN MJ1562-RELATED"/>
    <property type="match status" value="1"/>
</dbReference>
<feature type="domain" description="Membrane transport protein MMPL" evidence="8">
    <location>
        <begin position="602"/>
        <end position="855"/>
    </location>
</feature>
<dbReference type="Pfam" id="PF03176">
    <property type="entry name" value="MMPL"/>
    <property type="match status" value="2"/>
</dbReference>
<comment type="subcellular location">
    <subcellularLocation>
        <location evidence="1">Cell membrane</location>
        <topology evidence="1">Multi-pass membrane protein</topology>
    </subcellularLocation>
</comment>
<proteinExistence type="predicted"/>
<evidence type="ECO:0000256" key="4">
    <source>
        <dbReference type="ARBA" id="ARBA00022989"/>
    </source>
</evidence>
<dbReference type="EMBL" id="BJYK01000005">
    <property type="protein sequence ID" value="GEN80075.1"/>
    <property type="molecule type" value="Genomic_DNA"/>
</dbReference>
<evidence type="ECO:0000256" key="3">
    <source>
        <dbReference type="ARBA" id="ARBA00022692"/>
    </source>
</evidence>
<feature type="transmembrane region" description="Helical" evidence="7">
    <location>
        <begin position="429"/>
        <end position="452"/>
    </location>
</feature>
<name>A0A511YXZ1_9CELL</name>
<dbReference type="GO" id="GO:0005886">
    <property type="term" value="C:plasma membrane"/>
    <property type="evidence" value="ECO:0007669"/>
    <property type="project" value="UniProtKB-SubCell"/>
</dbReference>
<evidence type="ECO:0000313" key="10">
    <source>
        <dbReference type="Proteomes" id="UP000321484"/>
    </source>
</evidence>
<feature type="coiled-coil region" evidence="6">
    <location>
        <begin position="132"/>
        <end position="188"/>
    </location>
</feature>
<dbReference type="PANTHER" id="PTHR33406:SF13">
    <property type="entry name" value="MEMBRANE PROTEIN YDFJ"/>
    <property type="match status" value="1"/>
</dbReference>
<dbReference type="OrthoDB" id="7051771at2"/>
<sequence length="883" mass="89430">MSRFLYRWGRLAATRPWRVLGVWALVVAGVAALLATQTPSIATTLTLDDAPAQEVLDDIAAALPEAAGTQGVIVFTATDGGRVDSPARASAIGAALDGALTSGIVVDREARLAEERARVEATVRARVEAGVADEVSARLEELLAGLQQARTQATPPSADVPAERRTALAAASARLDDLAARAEALLAADDRARIEGTGALFADAGTLQADLATLAPTGVTLPQADPAMSDPVAAVESAVAEGTATALDRMAALTAGTSPRGEPLRTPDGPRPGVVVSADGTTAVATLQLTEQASDLPDGALDDLLTGIENTVAPAGLDAAASSALQPLEAPLGGTEVIGLAVAAVVLLLTLGSLVVAGLPILTALLGVFIGVGGAYALSGNFLMTTSTPALGLMLGLAVGIDYALFLVHKQRSLRSRLGLDPVEATARATATAGGAVLFAGSTVVIALLGLLTLGMGFVTTMAVTAAVTVALAVALGLTAVPALLGLVGSRGRAPSHAPTADGAAHHGRFGRAAERWVRTVTARPAATITAVVIALGALAVPAAAMELGMPSGATAEPGSPSRVAYDGVTRTLGEGANAPLVVAVTPADPAGGNLDQLETWQGELGDRADVADVRLMGSSPDSGLVLFTVVPDGGPTDQATADLVTDLRDAELTGADAVGVTGLTALNIDLSSALAAAIPVYVVLVAGLSLVVLLLVFRSVVVPLAATAGFLLSIGATMGLVVAVFGHADLSRLVGVDRAGPMLSFLPIMATGILYGLAMDYQVFLGTSIREEHVHGAPARRAVVAGFHHASRVVVAAAVIMIAVFGGFVLSTDTTIRQFGFALSAGILIDAFLVRMTLVPAVLHLAGERAWWLPRWLTRVLPEVDVEGSHLDLPAARETLRP</sequence>
<feature type="transmembrane region" description="Helical" evidence="7">
    <location>
        <begin position="337"/>
        <end position="357"/>
    </location>
</feature>
<protein>
    <submittedName>
        <fullName evidence="9">Membrane protein</fullName>
    </submittedName>
</protein>
<evidence type="ECO:0000256" key="5">
    <source>
        <dbReference type="ARBA" id="ARBA00023136"/>
    </source>
</evidence>
<keyword evidence="10" id="KW-1185">Reference proteome</keyword>
<accession>A0A511YXZ1</accession>
<feature type="transmembrane region" description="Helical" evidence="7">
    <location>
        <begin position="364"/>
        <end position="384"/>
    </location>
</feature>
<feature type="transmembrane region" description="Helical" evidence="7">
    <location>
        <begin position="823"/>
        <end position="847"/>
    </location>
</feature>
<dbReference type="RefSeq" id="WP_146819504.1">
    <property type="nucleotide sequence ID" value="NZ_BJYK01000005.1"/>
</dbReference>
<reference evidence="9 10" key="1">
    <citation type="submission" date="2019-07" db="EMBL/GenBank/DDBJ databases">
        <title>Whole genome shotgun sequence of Actinotalea fermentans NBRC 105374.</title>
        <authorList>
            <person name="Hosoyama A."/>
            <person name="Uohara A."/>
            <person name="Ohji S."/>
            <person name="Ichikawa N."/>
        </authorList>
    </citation>
    <scope>NUCLEOTIDE SEQUENCE [LARGE SCALE GENOMIC DNA]</scope>
    <source>
        <strain evidence="9 10">NBRC 105374</strain>
    </source>
</reference>
<dbReference type="Proteomes" id="UP000321484">
    <property type="component" value="Unassembled WGS sequence"/>
</dbReference>